<dbReference type="InterPro" id="IPR024775">
    <property type="entry name" value="DinB-like"/>
</dbReference>
<dbReference type="Proteomes" id="UP000321954">
    <property type="component" value="Chromosome"/>
</dbReference>
<dbReference type="Pfam" id="PF12867">
    <property type="entry name" value="DinB_2"/>
    <property type="match status" value="1"/>
</dbReference>
<dbReference type="KEGG" id="anp:FK178_04800"/>
<feature type="domain" description="DinB-like" evidence="1">
    <location>
        <begin position="31"/>
        <end position="164"/>
    </location>
</feature>
<keyword evidence="3" id="KW-1185">Reference proteome</keyword>
<evidence type="ECO:0000313" key="3">
    <source>
        <dbReference type="Proteomes" id="UP000321954"/>
    </source>
</evidence>
<dbReference type="AlphaFoldDB" id="A0A5B8YGR8"/>
<dbReference type="InterPro" id="IPR034660">
    <property type="entry name" value="DinB/YfiT-like"/>
</dbReference>
<dbReference type="OrthoDB" id="9793216at2"/>
<dbReference type="Gene3D" id="1.20.120.450">
    <property type="entry name" value="dinb family like domain"/>
    <property type="match status" value="1"/>
</dbReference>
<accession>A0A5B8YGR8</accession>
<evidence type="ECO:0000259" key="1">
    <source>
        <dbReference type="Pfam" id="PF12867"/>
    </source>
</evidence>
<name>A0A5B8YGR8_9FLAO</name>
<protein>
    <submittedName>
        <fullName evidence="2">DinB family protein</fullName>
    </submittedName>
</protein>
<evidence type="ECO:0000313" key="2">
    <source>
        <dbReference type="EMBL" id="QED37070.1"/>
    </source>
</evidence>
<gene>
    <name evidence="2" type="ORF">FK178_04800</name>
</gene>
<dbReference type="SUPFAM" id="SSF109854">
    <property type="entry name" value="DinB/YfiT-like putative metalloenzymes"/>
    <property type="match status" value="1"/>
</dbReference>
<reference evidence="2 3" key="1">
    <citation type="submission" date="2019-08" db="EMBL/GenBank/DDBJ databases">
        <title>Antarcticibacterium arcticum sp. nov., a bacterium isolated from marine sediment of the Canadian Beaufort Sea.</title>
        <authorList>
            <person name="Lee Y.M."/>
            <person name="Baek K."/>
            <person name="Lee D.-H."/>
            <person name="Shin S.C."/>
            <person name="Jin Y.K."/>
            <person name="Park Y."/>
        </authorList>
    </citation>
    <scope>NUCLEOTIDE SEQUENCE [LARGE SCALE GENOMIC DNA]</scope>
    <source>
        <strain evidence="2 3">PAMC 28998</strain>
    </source>
</reference>
<proteinExistence type="predicted"/>
<sequence length="172" mass="19731">MKPEQLLIGDYPAYYQTYIDQLPQLELLTLLRSQREEMVNFLTNLDPVDLMWSYEAGKWTVAQVLPHMLDTERIFQYRALRIARKDKTPLAGFDQDAYVPASGANDRNLEDLIKEYNAIRESGICMFESFTKEMYKEKGISSGGDLSAAAAGFIIAGHEKHHLSLFKNKYNL</sequence>
<dbReference type="RefSeq" id="WP_146831527.1">
    <property type="nucleotide sequence ID" value="NZ_CP042476.1"/>
</dbReference>
<organism evidence="2 3">
    <name type="scientific">Antarcticibacterium arcticum</name>
    <dbReference type="NCBI Taxonomy" id="2585771"/>
    <lineage>
        <taxon>Bacteria</taxon>
        <taxon>Pseudomonadati</taxon>
        <taxon>Bacteroidota</taxon>
        <taxon>Flavobacteriia</taxon>
        <taxon>Flavobacteriales</taxon>
        <taxon>Flavobacteriaceae</taxon>
        <taxon>Antarcticibacterium</taxon>
    </lineage>
</organism>
<dbReference type="EMBL" id="CP042476">
    <property type="protein sequence ID" value="QED37070.1"/>
    <property type="molecule type" value="Genomic_DNA"/>
</dbReference>